<reference evidence="8 9" key="1">
    <citation type="journal article" date="2019" name="Sci. Rep.">
        <title>A high-quality genome of Eragrostis curvula grass provides insights into Poaceae evolution and supports new strategies to enhance forage quality.</title>
        <authorList>
            <person name="Carballo J."/>
            <person name="Santos B.A.C.M."/>
            <person name="Zappacosta D."/>
            <person name="Garbus I."/>
            <person name="Selva J.P."/>
            <person name="Gallo C.A."/>
            <person name="Diaz A."/>
            <person name="Albertini E."/>
            <person name="Caccamo M."/>
            <person name="Echenique V."/>
        </authorList>
    </citation>
    <scope>NUCLEOTIDE SEQUENCE [LARGE SCALE GENOMIC DNA]</scope>
    <source>
        <strain evidence="9">cv. Victoria</strain>
        <tissue evidence="8">Leaf</tissue>
    </source>
</reference>
<keyword evidence="4" id="KW-0804">Transcription</keyword>
<feature type="domain" description="TF-B3" evidence="7">
    <location>
        <begin position="200"/>
        <end position="248"/>
    </location>
</feature>
<name>A0A5J9SYP4_9POAL</name>
<dbReference type="GO" id="GO:0003677">
    <property type="term" value="F:DNA binding"/>
    <property type="evidence" value="ECO:0007669"/>
    <property type="project" value="UniProtKB-KW"/>
</dbReference>
<dbReference type="Gramene" id="TVU04186">
    <property type="protein sequence ID" value="TVU04186"/>
    <property type="gene ID" value="EJB05_50279"/>
</dbReference>
<dbReference type="GO" id="GO:0005634">
    <property type="term" value="C:nucleus"/>
    <property type="evidence" value="ECO:0007669"/>
    <property type="project" value="UniProtKB-SubCell"/>
</dbReference>
<evidence type="ECO:0000256" key="5">
    <source>
        <dbReference type="ARBA" id="ARBA00023242"/>
    </source>
</evidence>
<dbReference type="PANTHER" id="PTHR31920">
    <property type="entry name" value="B3 DOMAIN-CONTAINING"/>
    <property type="match status" value="1"/>
</dbReference>
<dbReference type="InterPro" id="IPR015300">
    <property type="entry name" value="DNA-bd_pseudobarrel_sf"/>
</dbReference>
<dbReference type="InterPro" id="IPR003340">
    <property type="entry name" value="B3_DNA-bd"/>
</dbReference>
<dbReference type="EMBL" id="RWGY01000088">
    <property type="protein sequence ID" value="TVU04186.1"/>
    <property type="molecule type" value="Genomic_DNA"/>
</dbReference>
<comment type="subcellular location">
    <subcellularLocation>
        <location evidence="1">Nucleus</location>
    </subcellularLocation>
</comment>
<evidence type="ECO:0000259" key="7">
    <source>
        <dbReference type="Pfam" id="PF02362"/>
    </source>
</evidence>
<dbReference type="AlphaFoldDB" id="A0A5J9SYP4"/>
<dbReference type="SUPFAM" id="SSF101936">
    <property type="entry name" value="DNA-binding pseudobarrel domain"/>
    <property type="match status" value="1"/>
</dbReference>
<dbReference type="Pfam" id="PF02362">
    <property type="entry name" value="B3"/>
    <property type="match status" value="1"/>
</dbReference>
<feature type="non-terminal residue" evidence="8">
    <location>
        <position position="1"/>
    </location>
</feature>
<evidence type="ECO:0000256" key="6">
    <source>
        <dbReference type="SAM" id="MobiDB-lite"/>
    </source>
</evidence>
<proteinExistence type="predicted"/>
<organism evidence="8 9">
    <name type="scientific">Eragrostis curvula</name>
    <name type="common">weeping love grass</name>
    <dbReference type="NCBI Taxonomy" id="38414"/>
    <lineage>
        <taxon>Eukaryota</taxon>
        <taxon>Viridiplantae</taxon>
        <taxon>Streptophyta</taxon>
        <taxon>Embryophyta</taxon>
        <taxon>Tracheophyta</taxon>
        <taxon>Spermatophyta</taxon>
        <taxon>Magnoliopsida</taxon>
        <taxon>Liliopsida</taxon>
        <taxon>Poales</taxon>
        <taxon>Poaceae</taxon>
        <taxon>PACMAD clade</taxon>
        <taxon>Chloridoideae</taxon>
        <taxon>Eragrostideae</taxon>
        <taxon>Eragrostidinae</taxon>
        <taxon>Eragrostis</taxon>
    </lineage>
</organism>
<keyword evidence="5" id="KW-0539">Nucleus</keyword>
<evidence type="ECO:0000256" key="4">
    <source>
        <dbReference type="ARBA" id="ARBA00023163"/>
    </source>
</evidence>
<dbReference type="PANTHER" id="PTHR31920:SF132">
    <property type="entry name" value="TF-B3 DOMAIN-CONTAINING PROTEIN"/>
    <property type="match status" value="1"/>
</dbReference>
<evidence type="ECO:0000256" key="2">
    <source>
        <dbReference type="ARBA" id="ARBA00023015"/>
    </source>
</evidence>
<comment type="caution">
    <text evidence="8">The sequence shown here is derived from an EMBL/GenBank/DDBJ whole genome shotgun (WGS) entry which is preliminary data.</text>
</comment>
<evidence type="ECO:0000313" key="9">
    <source>
        <dbReference type="Proteomes" id="UP000324897"/>
    </source>
</evidence>
<keyword evidence="9" id="KW-1185">Reference proteome</keyword>
<accession>A0A5J9SYP4</accession>
<keyword evidence="2" id="KW-0805">Transcription regulation</keyword>
<evidence type="ECO:0000256" key="3">
    <source>
        <dbReference type="ARBA" id="ARBA00023125"/>
    </source>
</evidence>
<evidence type="ECO:0000313" key="8">
    <source>
        <dbReference type="EMBL" id="TVU04186.1"/>
    </source>
</evidence>
<dbReference type="InterPro" id="IPR050655">
    <property type="entry name" value="Plant_B3_domain"/>
</dbReference>
<keyword evidence="3" id="KW-0238">DNA-binding</keyword>
<dbReference type="Proteomes" id="UP000324897">
    <property type="component" value="Unassembled WGS sequence"/>
</dbReference>
<feature type="region of interest" description="Disordered" evidence="6">
    <location>
        <begin position="1"/>
        <end position="25"/>
    </location>
</feature>
<gene>
    <name evidence="8" type="ORF">EJB05_50279</name>
</gene>
<protein>
    <recommendedName>
        <fullName evidence="7">TF-B3 domain-containing protein</fullName>
    </recommendedName>
</protein>
<evidence type="ECO:0000256" key="1">
    <source>
        <dbReference type="ARBA" id="ARBA00004123"/>
    </source>
</evidence>
<dbReference type="Gene3D" id="2.40.330.10">
    <property type="entry name" value="DNA-binding pseudobarrel domain"/>
    <property type="match status" value="1"/>
</dbReference>
<feature type="compositionally biased region" description="Basic and acidic residues" evidence="6">
    <location>
        <begin position="16"/>
        <end position="25"/>
    </location>
</feature>
<sequence length="441" mass="49266">MELILTADSLVAPSSEPERLPEASWRRPEKRRVVLRLPDLPDGAMAMKEQRGEEAGVKALKMSEARKNASDNEIYDLMSPSDIGAEDKGPEFYSHDTTQEGWGQGGVFTAVAGSSSSTTTSVWTAKYGGRPLLFLHGLSQEQWRQFYFGNGTDDSRLTLLDKSCDGEELPDCGRFVISADSWSNGRARVAFNNAVGDSFEMVTEQSLRYKVSVLKRSSETILKGGWSDFVEQHALQHGDSILMRYKPKMRSFSCLPFDTHGKERIPAMTEDALMSSIFVDEYNNMLLSGCSLTLRMSEFTENETRRLLNRLKSGKRITMKPLVHRLTATDVQKGVLVSNLLAVSILADIIVLVFSCSNLLCLQKLKKSVAVELNLKKSGTIQFQVPKEPCVHDLSYKIMTDGRVSCQWKEIVEEQRLAIGQLMVFAPTLEEDDPVVLLYAV</sequence>